<protein>
    <submittedName>
        <fullName evidence="1">Uncharacterized protein</fullName>
    </submittedName>
</protein>
<evidence type="ECO:0000313" key="2">
    <source>
        <dbReference type="Proteomes" id="UP001241377"/>
    </source>
</evidence>
<comment type="caution">
    <text evidence="1">The sequence shown here is derived from an EMBL/GenBank/DDBJ whole genome shotgun (WGS) entry which is preliminary data.</text>
</comment>
<proteinExistence type="predicted"/>
<dbReference type="EMBL" id="JASBWR010000008">
    <property type="protein sequence ID" value="KAJ9111367.1"/>
    <property type="molecule type" value="Genomic_DNA"/>
</dbReference>
<sequence length="162" mass="18170">MYDLLAIALQKETAEALLTQDVHRRLTTQLESFESPRLVVALEYDHWTSGGGGQEWRELGLARGMQFVQWTMMAQPGHPVLLDTLSRIIKDVEINRVRDSPSHGTNGEEGESENRDRLLEVLDFTGPGVFSDAVFRYLLARWGVHPRDISGSSGPIRIGDVL</sequence>
<keyword evidence="2" id="KW-1185">Reference proteome</keyword>
<gene>
    <name evidence="1" type="ORF">QFC19_001135</name>
</gene>
<accession>A0ACC2WI92</accession>
<name>A0ACC2WI92_9TREE</name>
<evidence type="ECO:0000313" key="1">
    <source>
        <dbReference type="EMBL" id="KAJ9111367.1"/>
    </source>
</evidence>
<organism evidence="1 2">
    <name type="scientific">Naganishia cerealis</name>
    <dbReference type="NCBI Taxonomy" id="610337"/>
    <lineage>
        <taxon>Eukaryota</taxon>
        <taxon>Fungi</taxon>
        <taxon>Dikarya</taxon>
        <taxon>Basidiomycota</taxon>
        <taxon>Agaricomycotina</taxon>
        <taxon>Tremellomycetes</taxon>
        <taxon>Filobasidiales</taxon>
        <taxon>Filobasidiaceae</taxon>
        <taxon>Naganishia</taxon>
    </lineage>
</organism>
<dbReference type="Proteomes" id="UP001241377">
    <property type="component" value="Unassembled WGS sequence"/>
</dbReference>
<reference evidence="1" key="1">
    <citation type="submission" date="2023-04" db="EMBL/GenBank/DDBJ databases">
        <title>Draft Genome sequencing of Naganishia species isolated from polar environments using Oxford Nanopore Technology.</title>
        <authorList>
            <person name="Leo P."/>
            <person name="Venkateswaran K."/>
        </authorList>
    </citation>
    <scope>NUCLEOTIDE SEQUENCE</scope>
    <source>
        <strain evidence="1">MNA-CCFEE 5261</strain>
    </source>
</reference>